<evidence type="ECO:0000313" key="10">
    <source>
        <dbReference type="EMBL" id="OGZ45018.1"/>
    </source>
</evidence>
<comment type="similarity">
    <text evidence="1">Belongs to the NADH dehydrogenase family.</text>
</comment>
<dbReference type="InterPro" id="IPR023753">
    <property type="entry name" value="FAD/NAD-binding_dom"/>
</dbReference>
<dbReference type="SUPFAM" id="SSF51905">
    <property type="entry name" value="FAD/NAD(P)-binding domain"/>
    <property type="match status" value="1"/>
</dbReference>
<dbReference type="PRINTS" id="PR00368">
    <property type="entry name" value="FADPNR"/>
</dbReference>
<dbReference type="EC" id="1.6.5.9" evidence="2"/>
<evidence type="ECO:0000256" key="5">
    <source>
        <dbReference type="ARBA" id="ARBA00023002"/>
    </source>
</evidence>
<keyword evidence="3" id="KW-0285">Flavoprotein</keyword>
<keyword evidence="5" id="KW-0560">Oxidoreductase</keyword>
<comment type="caution">
    <text evidence="10">The sequence shown here is derived from an EMBL/GenBank/DDBJ whole genome shotgun (WGS) entry which is preliminary data.</text>
</comment>
<dbReference type="PANTHER" id="PTHR43706">
    <property type="entry name" value="NADH DEHYDROGENASE"/>
    <property type="match status" value="1"/>
</dbReference>
<proteinExistence type="inferred from homology"/>
<dbReference type="GO" id="GO:0050136">
    <property type="term" value="F:NADH dehydrogenase (quinone) (non-electrogenic) activity"/>
    <property type="evidence" value="ECO:0007669"/>
    <property type="project" value="UniProtKB-EC"/>
</dbReference>
<evidence type="ECO:0000259" key="9">
    <source>
        <dbReference type="Pfam" id="PF07992"/>
    </source>
</evidence>
<feature type="domain" description="FAD/NAD(P)-binding" evidence="9">
    <location>
        <begin position="14"/>
        <end position="354"/>
    </location>
</feature>
<dbReference type="EMBL" id="MHNN01000025">
    <property type="protein sequence ID" value="OGZ45018.1"/>
    <property type="molecule type" value="Genomic_DNA"/>
</dbReference>
<evidence type="ECO:0000256" key="4">
    <source>
        <dbReference type="ARBA" id="ARBA00022827"/>
    </source>
</evidence>
<evidence type="ECO:0000313" key="11">
    <source>
        <dbReference type="Proteomes" id="UP000176576"/>
    </source>
</evidence>
<dbReference type="Pfam" id="PF07992">
    <property type="entry name" value="Pyr_redox_2"/>
    <property type="match status" value="1"/>
</dbReference>
<dbReference type="Gene3D" id="3.50.50.100">
    <property type="match status" value="1"/>
</dbReference>
<keyword evidence="8" id="KW-0812">Transmembrane</keyword>
<dbReference type="InterPro" id="IPR045024">
    <property type="entry name" value="NDH-2"/>
</dbReference>
<evidence type="ECO:0000256" key="7">
    <source>
        <dbReference type="ARBA" id="ARBA00047599"/>
    </source>
</evidence>
<protein>
    <recommendedName>
        <fullName evidence="2">NADH:ubiquinone reductase (non-electrogenic)</fullName>
        <ecNumber evidence="2">1.6.5.9</ecNumber>
    </recommendedName>
</protein>
<evidence type="ECO:0000256" key="3">
    <source>
        <dbReference type="ARBA" id="ARBA00022630"/>
    </source>
</evidence>
<keyword evidence="8" id="KW-1133">Transmembrane helix</keyword>
<evidence type="ECO:0000256" key="2">
    <source>
        <dbReference type="ARBA" id="ARBA00012637"/>
    </source>
</evidence>
<evidence type="ECO:0000256" key="6">
    <source>
        <dbReference type="ARBA" id="ARBA00023027"/>
    </source>
</evidence>
<name>A0A1G2G598_9BACT</name>
<accession>A0A1G2G598</accession>
<dbReference type="PANTHER" id="PTHR43706:SF47">
    <property type="entry name" value="EXTERNAL NADH-UBIQUINONE OXIDOREDUCTASE 1, MITOCHONDRIAL-RELATED"/>
    <property type="match status" value="1"/>
</dbReference>
<dbReference type="Proteomes" id="UP000176576">
    <property type="component" value="Unassembled WGS sequence"/>
</dbReference>
<gene>
    <name evidence="10" type="ORF">A3J54_03170</name>
</gene>
<dbReference type="InterPro" id="IPR036188">
    <property type="entry name" value="FAD/NAD-bd_sf"/>
</dbReference>
<sequence length="441" mass="50308">MLISRVKKKNEPTRIVILGAGFAGVYAYLRLHELLHENTEKQITFISERDFFTFIPMIHEVATGTLLPSSITQSIRSLPSCCLHRFVEARIMRVDLDAKKILIHHINPEAPDPGQNVKEISEEEVSFDFVILALGSCVNFFGVPGAKEHALTLNSLEDARHVKNRIIESFEQAHITKSKKEKKRLLRFIIVGGGPTGVELAAELADLLHGELKKAFPLLYPYAEIHLYEARDRFMCSADEWFGDRSFRILSSKHVRVFCNMPISEISSEGIQMKGEFIPAGTVIWAAGVQARDIELISKKRVLKDVKSRRIKVNNYLQVPFYPHVFIVGDQAWIETKERGQFYPMRAQFAVREGGMAAENIARLMKKKSLKEFFWHDMGFLVSLGKGMALAEIFGFQFSGMFAWVLYRVAYLLKIVGLRAKFRTALEWVLNTFLPRDISKL</sequence>
<evidence type="ECO:0000256" key="8">
    <source>
        <dbReference type="SAM" id="Phobius"/>
    </source>
</evidence>
<keyword evidence="4" id="KW-0274">FAD</keyword>
<keyword evidence="8" id="KW-0472">Membrane</keyword>
<keyword evidence="6" id="KW-0520">NAD</keyword>
<organism evidence="10 11">
    <name type="scientific">Candidatus Ryanbacteria bacterium RIFCSPHIGHO2_02_FULL_45_13b</name>
    <dbReference type="NCBI Taxonomy" id="1802117"/>
    <lineage>
        <taxon>Bacteria</taxon>
        <taxon>Candidatus Ryaniibacteriota</taxon>
    </lineage>
</organism>
<feature type="transmembrane region" description="Helical" evidence="8">
    <location>
        <begin position="393"/>
        <end position="413"/>
    </location>
</feature>
<evidence type="ECO:0000256" key="1">
    <source>
        <dbReference type="ARBA" id="ARBA00005272"/>
    </source>
</evidence>
<reference evidence="10 11" key="1">
    <citation type="journal article" date="2016" name="Nat. Commun.">
        <title>Thousands of microbial genomes shed light on interconnected biogeochemical processes in an aquifer system.</title>
        <authorList>
            <person name="Anantharaman K."/>
            <person name="Brown C.T."/>
            <person name="Hug L.A."/>
            <person name="Sharon I."/>
            <person name="Castelle C.J."/>
            <person name="Probst A.J."/>
            <person name="Thomas B.C."/>
            <person name="Singh A."/>
            <person name="Wilkins M.J."/>
            <person name="Karaoz U."/>
            <person name="Brodie E.L."/>
            <person name="Williams K.H."/>
            <person name="Hubbard S.S."/>
            <person name="Banfield J.F."/>
        </authorList>
    </citation>
    <scope>NUCLEOTIDE SEQUENCE [LARGE SCALE GENOMIC DNA]</scope>
</reference>
<dbReference type="STRING" id="1802117.A3J54_03170"/>
<comment type="catalytic activity">
    <reaction evidence="7">
        <text>a quinone + NADH + H(+) = a quinol + NAD(+)</text>
        <dbReference type="Rhea" id="RHEA:46160"/>
        <dbReference type="ChEBI" id="CHEBI:15378"/>
        <dbReference type="ChEBI" id="CHEBI:24646"/>
        <dbReference type="ChEBI" id="CHEBI:57540"/>
        <dbReference type="ChEBI" id="CHEBI:57945"/>
        <dbReference type="ChEBI" id="CHEBI:132124"/>
        <dbReference type="EC" id="1.6.5.9"/>
    </reaction>
</comment>
<dbReference type="AlphaFoldDB" id="A0A1G2G598"/>